<evidence type="ECO:0000313" key="2">
    <source>
        <dbReference type="EMBL" id="MPC71055.1"/>
    </source>
</evidence>
<dbReference type="Proteomes" id="UP000324222">
    <property type="component" value="Unassembled WGS sequence"/>
</dbReference>
<evidence type="ECO:0000313" key="3">
    <source>
        <dbReference type="Proteomes" id="UP000324222"/>
    </source>
</evidence>
<dbReference type="EMBL" id="VSRR010032216">
    <property type="protein sequence ID" value="MPC71055.1"/>
    <property type="molecule type" value="Genomic_DNA"/>
</dbReference>
<sequence>MWVGCAGLNLSFGWAVKHYTHRHNHGCRALYHDHSTMPLTSATTPAAPYPRPPPHTGLHTHKTRQFPRGTRDGKGPGRVFECGEELSVKANGMEAERETLRAGSDGGGGLMSCSSTMSHLKPLLL</sequence>
<proteinExistence type="predicted"/>
<accession>A0A5B7HN28</accession>
<organism evidence="2 3">
    <name type="scientific">Portunus trituberculatus</name>
    <name type="common">Swimming crab</name>
    <name type="synonym">Neptunus trituberculatus</name>
    <dbReference type="NCBI Taxonomy" id="210409"/>
    <lineage>
        <taxon>Eukaryota</taxon>
        <taxon>Metazoa</taxon>
        <taxon>Ecdysozoa</taxon>
        <taxon>Arthropoda</taxon>
        <taxon>Crustacea</taxon>
        <taxon>Multicrustacea</taxon>
        <taxon>Malacostraca</taxon>
        <taxon>Eumalacostraca</taxon>
        <taxon>Eucarida</taxon>
        <taxon>Decapoda</taxon>
        <taxon>Pleocyemata</taxon>
        <taxon>Brachyura</taxon>
        <taxon>Eubrachyura</taxon>
        <taxon>Portunoidea</taxon>
        <taxon>Portunidae</taxon>
        <taxon>Portuninae</taxon>
        <taxon>Portunus</taxon>
    </lineage>
</organism>
<name>A0A5B7HN28_PORTR</name>
<feature type="region of interest" description="Disordered" evidence="1">
    <location>
        <begin position="41"/>
        <end position="78"/>
    </location>
</feature>
<dbReference type="AlphaFoldDB" id="A0A5B7HN28"/>
<evidence type="ECO:0000256" key="1">
    <source>
        <dbReference type="SAM" id="MobiDB-lite"/>
    </source>
</evidence>
<protein>
    <submittedName>
        <fullName evidence="2">Uncharacterized protein</fullName>
    </submittedName>
</protein>
<comment type="caution">
    <text evidence="2">The sequence shown here is derived from an EMBL/GenBank/DDBJ whole genome shotgun (WGS) entry which is preliminary data.</text>
</comment>
<gene>
    <name evidence="2" type="ORF">E2C01_065324</name>
</gene>
<reference evidence="2 3" key="1">
    <citation type="submission" date="2019-05" db="EMBL/GenBank/DDBJ databases">
        <title>Another draft genome of Portunus trituberculatus and its Hox gene families provides insights of decapod evolution.</title>
        <authorList>
            <person name="Jeong J.-H."/>
            <person name="Song I."/>
            <person name="Kim S."/>
            <person name="Choi T."/>
            <person name="Kim D."/>
            <person name="Ryu S."/>
            <person name="Kim W."/>
        </authorList>
    </citation>
    <scope>NUCLEOTIDE SEQUENCE [LARGE SCALE GENOMIC DNA]</scope>
    <source>
        <tissue evidence="2">Muscle</tissue>
    </source>
</reference>
<keyword evidence="3" id="KW-1185">Reference proteome</keyword>